<evidence type="ECO:0000256" key="8">
    <source>
        <dbReference type="ARBA" id="ARBA00023170"/>
    </source>
</evidence>
<dbReference type="GO" id="GO:0042102">
    <property type="term" value="P:positive regulation of T cell proliferation"/>
    <property type="evidence" value="ECO:0007669"/>
    <property type="project" value="TreeGrafter"/>
</dbReference>
<evidence type="ECO:0000256" key="10">
    <source>
        <dbReference type="ARBA" id="ARBA00023319"/>
    </source>
</evidence>
<dbReference type="InterPro" id="IPR013106">
    <property type="entry name" value="Ig_V-set"/>
</dbReference>
<sequence length="145" mass="16144">KLHAVLQTLTMANYFFFYICLIWITICVGLLSAVPNFTVSERVGSTAVLPCELKNVHTETPYIKWSIKSKSVLEREGEDSYQGEGYKGRVDVPVEKLNKGNCSLLLENLRLNDTGVYTSFLAVTDINSGHLVPLSHVNLSVHARS</sequence>
<name>A0A8J4UHW7_CLAMG</name>
<dbReference type="InterPro" id="IPR036179">
    <property type="entry name" value="Ig-like_dom_sf"/>
</dbReference>
<keyword evidence="8" id="KW-0675">Receptor</keyword>
<evidence type="ECO:0000256" key="7">
    <source>
        <dbReference type="ARBA" id="ARBA00023157"/>
    </source>
</evidence>
<feature type="transmembrane region" description="Helical" evidence="11">
    <location>
        <begin position="15"/>
        <end position="34"/>
    </location>
</feature>
<dbReference type="PANTHER" id="PTHR25466">
    <property type="entry name" value="T-LYMPHOCYTE ACTIVATION ANTIGEN"/>
    <property type="match status" value="1"/>
</dbReference>
<keyword evidence="10" id="KW-0393">Immunoglobulin domain</keyword>
<keyword evidence="6 11" id="KW-0472">Membrane</keyword>
<organism evidence="13 14">
    <name type="scientific">Clarias magur</name>
    <name type="common">Asian catfish</name>
    <name type="synonym">Macropteronotus magur</name>
    <dbReference type="NCBI Taxonomy" id="1594786"/>
    <lineage>
        <taxon>Eukaryota</taxon>
        <taxon>Metazoa</taxon>
        <taxon>Chordata</taxon>
        <taxon>Craniata</taxon>
        <taxon>Vertebrata</taxon>
        <taxon>Euteleostomi</taxon>
        <taxon>Actinopterygii</taxon>
        <taxon>Neopterygii</taxon>
        <taxon>Teleostei</taxon>
        <taxon>Ostariophysi</taxon>
        <taxon>Siluriformes</taxon>
        <taxon>Clariidae</taxon>
        <taxon>Clarias</taxon>
    </lineage>
</organism>
<accession>A0A8J4UHW7</accession>
<dbReference type="GO" id="GO:0006955">
    <property type="term" value="P:immune response"/>
    <property type="evidence" value="ECO:0007669"/>
    <property type="project" value="TreeGrafter"/>
</dbReference>
<evidence type="ECO:0000256" key="11">
    <source>
        <dbReference type="SAM" id="Phobius"/>
    </source>
</evidence>
<dbReference type="PANTHER" id="PTHR25466:SF11">
    <property type="entry name" value="GALECTIN 17-RELATED"/>
    <property type="match status" value="1"/>
</dbReference>
<dbReference type="InterPro" id="IPR007110">
    <property type="entry name" value="Ig-like_dom"/>
</dbReference>
<evidence type="ECO:0000256" key="2">
    <source>
        <dbReference type="ARBA" id="ARBA00022475"/>
    </source>
</evidence>
<dbReference type="GO" id="GO:0009897">
    <property type="term" value="C:external side of plasma membrane"/>
    <property type="evidence" value="ECO:0007669"/>
    <property type="project" value="TreeGrafter"/>
</dbReference>
<comment type="caution">
    <text evidence="13">The sequence shown here is derived from an EMBL/GenBank/DDBJ whole genome shotgun (WGS) entry which is preliminary data.</text>
</comment>
<evidence type="ECO:0000313" key="14">
    <source>
        <dbReference type="Proteomes" id="UP000727407"/>
    </source>
</evidence>
<dbReference type="Pfam" id="PF07686">
    <property type="entry name" value="V-set"/>
    <property type="match status" value="1"/>
</dbReference>
<keyword evidence="9" id="KW-0325">Glycoprotein</keyword>
<keyword evidence="3 11" id="KW-0812">Transmembrane</keyword>
<evidence type="ECO:0000256" key="9">
    <source>
        <dbReference type="ARBA" id="ARBA00023180"/>
    </source>
</evidence>
<dbReference type="Proteomes" id="UP000727407">
    <property type="component" value="Unassembled WGS sequence"/>
</dbReference>
<comment type="subcellular location">
    <subcellularLocation>
        <location evidence="1">Cell membrane</location>
        <topology evidence="1">Single-pass type I membrane protein</topology>
    </subcellularLocation>
</comment>
<evidence type="ECO:0000256" key="5">
    <source>
        <dbReference type="ARBA" id="ARBA00022989"/>
    </source>
</evidence>
<dbReference type="PROSITE" id="PS50835">
    <property type="entry name" value="IG_LIKE"/>
    <property type="match status" value="1"/>
</dbReference>
<feature type="non-terminal residue" evidence="13">
    <location>
        <position position="1"/>
    </location>
</feature>
<keyword evidence="5 11" id="KW-1133">Transmembrane helix</keyword>
<dbReference type="Gene3D" id="2.60.40.10">
    <property type="entry name" value="Immunoglobulins"/>
    <property type="match status" value="1"/>
</dbReference>
<keyword evidence="14" id="KW-1185">Reference proteome</keyword>
<feature type="domain" description="Ig-like" evidence="12">
    <location>
        <begin position="44"/>
        <end position="118"/>
    </location>
</feature>
<dbReference type="GO" id="GO:0031295">
    <property type="term" value="P:T cell costimulation"/>
    <property type="evidence" value="ECO:0007669"/>
    <property type="project" value="TreeGrafter"/>
</dbReference>
<dbReference type="OrthoDB" id="9898017at2759"/>
<evidence type="ECO:0000259" key="12">
    <source>
        <dbReference type="PROSITE" id="PS50835"/>
    </source>
</evidence>
<keyword evidence="7" id="KW-1015">Disulfide bond</keyword>
<feature type="non-terminal residue" evidence="13">
    <location>
        <position position="145"/>
    </location>
</feature>
<proteinExistence type="predicted"/>
<evidence type="ECO:0000256" key="6">
    <source>
        <dbReference type="ARBA" id="ARBA00023136"/>
    </source>
</evidence>
<gene>
    <name evidence="13" type="primary">cd276</name>
    <name evidence="13" type="ORF">DAT39_009797</name>
</gene>
<evidence type="ECO:0000256" key="3">
    <source>
        <dbReference type="ARBA" id="ARBA00022692"/>
    </source>
</evidence>
<evidence type="ECO:0000256" key="4">
    <source>
        <dbReference type="ARBA" id="ARBA00022729"/>
    </source>
</evidence>
<dbReference type="EMBL" id="QNUK01000134">
    <property type="protein sequence ID" value="KAF5900504.1"/>
    <property type="molecule type" value="Genomic_DNA"/>
</dbReference>
<dbReference type="InterPro" id="IPR051713">
    <property type="entry name" value="T-cell_Activation_Regulation"/>
</dbReference>
<protein>
    <submittedName>
        <fullName evidence="13">Antigen like protein</fullName>
    </submittedName>
</protein>
<dbReference type="GO" id="GO:0042130">
    <property type="term" value="P:negative regulation of T cell proliferation"/>
    <property type="evidence" value="ECO:0007669"/>
    <property type="project" value="TreeGrafter"/>
</dbReference>
<keyword evidence="2" id="KW-1003">Cell membrane</keyword>
<dbReference type="SUPFAM" id="SSF48726">
    <property type="entry name" value="Immunoglobulin"/>
    <property type="match status" value="1"/>
</dbReference>
<evidence type="ECO:0000256" key="1">
    <source>
        <dbReference type="ARBA" id="ARBA00004251"/>
    </source>
</evidence>
<keyword evidence="4" id="KW-0732">Signal</keyword>
<evidence type="ECO:0000313" key="13">
    <source>
        <dbReference type="EMBL" id="KAF5900504.1"/>
    </source>
</evidence>
<reference evidence="13" key="1">
    <citation type="submission" date="2020-07" db="EMBL/GenBank/DDBJ databases">
        <title>Clarias magur genome sequencing, assembly and annotation.</title>
        <authorList>
            <person name="Kushwaha B."/>
            <person name="Kumar R."/>
            <person name="Das P."/>
            <person name="Joshi C.G."/>
            <person name="Kumar D."/>
            <person name="Nagpure N.S."/>
            <person name="Pandey M."/>
            <person name="Agarwal S."/>
            <person name="Srivastava S."/>
            <person name="Singh M."/>
            <person name="Sahoo L."/>
            <person name="Jayasankar P."/>
            <person name="Meher P.K."/>
            <person name="Koringa P.G."/>
            <person name="Iquebal M.A."/>
            <person name="Das S.P."/>
            <person name="Bit A."/>
            <person name="Patnaik S."/>
            <person name="Patel N."/>
            <person name="Shah T.M."/>
            <person name="Hinsu A."/>
            <person name="Jena J.K."/>
        </authorList>
    </citation>
    <scope>NUCLEOTIDE SEQUENCE</scope>
    <source>
        <strain evidence="13">CIFAMagur01</strain>
        <tissue evidence="13">Testis</tissue>
    </source>
</reference>
<dbReference type="InterPro" id="IPR013783">
    <property type="entry name" value="Ig-like_fold"/>
</dbReference>
<dbReference type="AlphaFoldDB" id="A0A8J4UHW7"/>
<dbReference type="GO" id="GO:0071222">
    <property type="term" value="P:cellular response to lipopolysaccharide"/>
    <property type="evidence" value="ECO:0007669"/>
    <property type="project" value="TreeGrafter"/>
</dbReference>
<dbReference type="GO" id="GO:0007166">
    <property type="term" value="P:cell surface receptor signaling pathway"/>
    <property type="evidence" value="ECO:0007669"/>
    <property type="project" value="TreeGrafter"/>
</dbReference>